<accession>A0A9P7CFZ9</accession>
<gene>
    <name evidence="1" type="ORF">G6F51_002115</name>
</gene>
<proteinExistence type="predicted"/>
<name>A0A9P7CFZ9_RHIOR</name>
<evidence type="ECO:0000313" key="1">
    <source>
        <dbReference type="EMBL" id="KAG1551004.1"/>
    </source>
</evidence>
<dbReference type="EMBL" id="JAANIT010000174">
    <property type="protein sequence ID" value="KAG1551004.1"/>
    <property type="molecule type" value="Genomic_DNA"/>
</dbReference>
<protein>
    <submittedName>
        <fullName evidence="1">Uncharacterized protein</fullName>
    </submittedName>
</protein>
<dbReference type="OrthoDB" id="509821at2759"/>
<evidence type="ECO:0000313" key="2">
    <source>
        <dbReference type="Proteomes" id="UP000717996"/>
    </source>
</evidence>
<organism evidence="1 2">
    <name type="scientific">Rhizopus oryzae</name>
    <name type="common">Mucormycosis agent</name>
    <name type="synonym">Rhizopus arrhizus var. delemar</name>
    <dbReference type="NCBI Taxonomy" id="64495"/>
    <lineage>
        <taxon>Eukaryota</taxon>
        <taxon>Fungi</taxon>
        <taxon>Fungi incertae sedis</taxon>
        <taxon>Mucoromycota</taxon>
        <taxon>Mucoromycotina</taxon>
        <taxon>Mucoromycetes</taxon>
        <taxon>Mucorales</taxon>
        <taxon>Mucorineae</taxon>
        <taxon>Rhizopodaceae</taxon>
        <taxon>Rhizopus</taxon>
    </lineage>
</organism>
<comment type="caution">
    <text evidence="1">The sequence shown here is derived from an EMBL/GenBank/DDBJ whole genome shotgun (WGS) entry which is preliminary data.</text>
</comment>
<dbReference type="AlphaFoldDB" id="A0A9P7CFZ9"/>
<sequence>MVQKLFNILRKPQPVSTEPTKPPAKQPVSIVDTFQKAEQMFLANVKNTKAPTLNSLNSNTNPVYRDSLTDIKEASKASKLERDNLKEQVFGTESTQLPTLRFVPCIQAPATPLVKRDRSLWHLARTPQLTEEFRMEQAEAYHQDWSKFNDERSRTHYHKPLLKSIESFEIVLSNSGQNIVTCDPKFMAITMLLPEFNNNENFLFNLSEIHQLITINGRTDAESKKYTLERVKELSSSQRMAAFRGIPKIKGMPSDAEIIFYIVRTYLKMREPHIVPPLLPLEGDVFKFLLIYVKMTPELSWGVF</sequence>
<reference evidence="1" key="1">
    <citation type="journal article" date="2020" name="Microb. Genom.">
        <title>Genetic diversity of clinical and environmental Mucorales isolates obtained from an investigation of mucormycosis cases among solid organ transplant recipients.</title>
        <authorList>
            <person name="Nguyen M.H."/>
            <person name="Kaul D."/>
            <person name="Muto C."/>
            <person name="Cheng S.J."/>
            <person name="Richter R.A."/>
            <person name="Bruno V.M."/>
            <person name="Liu G."/>
            <person name="Beyhan S."/>
            <person name="Sundermann A.J."/>
            <person name="Mounaud S."/>
            <person name="Pasculle A.W."/>
            <person name="Nierman W.C."/>
            <person name="Driscoll E."/>
            <person name="Cumbie R."/>
            <person name="Clancy C.J."/>
            <person name="Dupont C.L."/>
        </authorList>
    </citation>
    <scope>NUCLEOTIDE SEQUENCE</scope>
    <source>
        <strain evidence="1">GL16</strain>
    </source>
</reference>
<dbReference type="Proteomes" id="UP000717996">
    <property type="component" value="Unassembled WGS sequence"/>
</dbReference>